<evidence type="ECO:0000256" key="1">
    <source>
        <dbReference type="ARBA" id="ARBA00022741"/>
    </source>
</evidence>
<organism evidence="4">
    <name type="scientific">viral metagenome</name>
    <dbReference type="NCBI Taxonomy" id="1070528"/>
    <lineage>
        <taxon>unclassified sequences</taxon>
        <taxon>metagenomes</taxon>
        <taxon>organismal metagenomes</taxon>
    </lineage>
</organism>
<sequence>MKIVKELGEGGFGKAILVENKKGELYVVKIPKGEEGQEQARREANVLRHIKKHCNPYLVCVENIQFRNHKVRGIMIQYIPGTFELFSYLQNNHITPAMKMLIVKRLVEGLYALHSMGVVHRDIKPDNVLIDPETLNTRYIDYGSSCLKFNIQCQREPAGTIIYMSPELIYGDLTRVRKPWKMCRATDIWALGAMIMDVFFLDQSQMLMDSEFWLLPQKRGERADSRQRIIKTIAVSSPEWIRRRIFKDVVQCPVNEVFCDLVTYILQNDWEDRPSAKDILGYINGPMTMKFLRLYSIDDVPDDDYPKALEEVAHKYALEARISENTRIFPNFFGTGNRKTI</sequence>
<dbReference type="PROSITE" id="PS50011">
    <property type="entry name" value="PROTEIN_KINASE_DOM"/>
    <property type="match status" value="1"/>
</dbReference>
<dbReference type="GO" id="GO:0005634">
    <property type="term" value="C:nucleus"/>
    <property type="evidence" value="ECO:0007669"/>
    <property type="project" value="TreeGrafter"/>
</dbReference>
<dbReference type="InterPro" id="IPR017441">
    <property type="entry name" value="Protein_kinase_ATP_BS"/>
</dbReference>
<dbReference type="SMART" id="SM00220">
    <property type="entry name" value="S_TKc"/>
    <property type="match status" value="1"/>
</dbReference>
<dbReference type="Gene3D" id="3.30.200.20">
    <property type="entry name" value="Phosphorylase Kinase, domain 1"/>
    <property type="match status" value="1"/>
</dbReference>
<evidence type="ECO:0000313" key="4">
    <source>
        <dbReference type="EMBL" id="QHT29300.1"/>
    </source>
</evidence>
<dbReference type="GO" id="GO:0004674">
    <property type="term" value="F:protein serine/threonine kinase activity"/>
    <property type="evidence" value="ECO:0007669"/>
    <property type="project" value="TreeGrafter"/>
</dbReference>
<dbReference type="PANTHER" id="PTHR44167:SF24">
    <property type="entry name" value="SERINE_THREONINE-PROTEIN KINASE CHK2"/>
    <property type="match status" value="1"/>
</dbReference>
<name>A0A6C0ELU2_9ZZZZ</name>
<dbReference type="Gene3D" id="1.10.510.10">
    <property type="entry name" value="Transferase(Phosphotransferase) domain 1"/>
    <property type="match status" value="1"/>
</dbReference>
<evidence type="ECO:0000259" key="3">
    <source>
        <dbReference type="PROSITE" id="PS50011"/>
    </source>
</evidence>
<protein>
    <recommendedName>
        <fullName evidence="3">Protein kinase domain-containing protein</fullName>
    </recommendedName>
</protein>
<dbReference type="PROSITE" id="PS00107">
    <property type="entry name" value="PROTEIN_KINASE_ATP"/>
    <property type="match status" value="1"/>
</dbReference>
<dbReference type="InterPro" id="IPR000719">
    <property type="entry name" value="Prot_kinase_dom"/>
</dbReference>
<feature type="domain" description="Protein kinase" evidence="3">
    <location>
        <begin position="1"/>
        <end position="292"/>
    </location>
</feature>
<keyword evidence="1" id="KW-0547">Nucleotide-binding</keyword>
<dbReference type="InterPro" id="IPR011009">
    <property type="entry name" value="Kinase-like_dom_sf"/>
</dbReference>
<dbReference type="SUPFAM" id="SSF56112">
    <property type="entry name" value="Protein kinase-like (PK-like)"/>
    <property type="match status" value="1"/>
</dbReference>
<dbReference type="PANTHER" id="PTHR44167">
    <property type="entry name" value="OVARIAN-SPECIFIC SERINE/THREONINE-PROTEIN KINASE LOK-RELATED"/>
    <property type="match status" value="1"/>
</dbReference>
<dbReference type="AlphaFoldDB" id="A0A6C0ELU2"/>
<dbReference type="GO" id="GO:0005524">
    <property type="term" value="F:ATP binding"/>
    <property type="evidence" value="ECO:0007669"/>
    <property type="project" value="UniProtKB-KW"/>
</dbReference>
<dbReference type="EMBL" id="MN738876">
    <property type="protein sequence ID" value="QHT29300.1"/>
    <property type="molecule type" value="Genomic_DNA"/>
</dbReference>
<reference evidence="4" key="1">
    <citation type="journal article" date="2020" name="Nature">
        <title>Giant virus diversity and host interactions through global metagenomics.</title>
        <authorList>
            <person name="Schulz F."/>
            <person name="Roux S."/>
            <person name="Paez-Espino D."/>
            <person name="Jungbluth S."/>
            <person name="Walsh D.A."/>
            <person name="Denef V.J."/>
            <person name="McMahon K.D."/>
            <person name="Konstantinidis K.T."/>
            <person name="Eloe-Fadrosh E.A."/>
            <person name="Kyrpides N.C."/>
            <person name="Woyke T."/>
        </authorList>
    </citation>
    <scope>NUCLEOTIDE SEQUENCE</scope>
    <source>
        <strain evidence="4">GVMAG-M-3300005589-24</strain>
    </source>
</reference>
<evidence type="ECO:0000256" key="2">
    <source>
        <dbReference type="ARBA" id="ARBA00022840"/>
    </source>
</evidence>
<keyword evidence="2" id="KW-0067">ATP-binding</keyword>
<dbReference type="Pfam" id="PF00069">
    <property type="entry name" value="Pkinase"/>
    <property type="match status" value="1"/>
</dbReference>
<proteinExistence type="predicted"/>
<dbReference type="PROSITE" id="PS00108">
    <property type="entry name" value="PROTEIN_KINASE_ST"/>
    <property type="match status" value="1"/>
</dbReference>
<dbReference type="InterPro" id="IPR008271">
    <property type="entry name" value="Ser/Thr_kinase_AS"/>
</dbReference>
<dbReference type="GO" id="GO:0044773">
    <property type="term" value="P:mitotic DNA damage checkpoint signaling"/>
    <property type="evidence" value="ECO:0007669"/>
    <property type="project" value="TreeGrafter"/>
</dbReference>
<accession>A0A6C0ELU2</accession>